<feature type="non-terminal residue" evidence="1">
    <location>
        <position position="137"/>
    </location>
</feature>
<reference evidence="1" key="1">
    <citation type="submission" date="2021-10" db="EMBL/GenBank/DDBJ databases">
        <title>Tamlana sargassums sp. nov., and Tamlana laminarinivorans sp. nov., two new bacteria isolated from the brown alga.</title>
        <authorList>
            <person name="Li J."/>
        </authorList>
    </citation>
    <scope>NUCLEOTIDE SEQUENCE</scope>
    <source>
        <strain evidence="1">PT2-4</strain>
    </source>
</reference>
<dbReference type="Proteomes" id="UP001139199">
    <property type="component" value="Unassembled WGS sequence"/>
</dbReference>
<name>A0A9X1L301_9FLAO</name>
<evidence type="ECO:0000313" key="2">
    <source>
        <dbReference type="Proteomes" id="UP001139199"/>
    </source>
</evidence>
<sequence length="137" mass="14215">ETLPTVPMCTTLTSPLNGSTDVSITTNLSWTAISDATGYKLTVGTTSGGTDILNAEDVGNILTYDFVSDLPETSEIYVTITPYNAVGDAVSCTEESFSTETLPTVPMCTALTSPLNGSTDVSITTNLSWTAISDATG</sequence>
<dbReference type="AlphaFoldDB" id="A0A9X1L301"/>
<organism evidence="1 2">
    <name type="scientific">Neotamlana laminarinivorans</name>
    <dbReference type="NCBI Taxonomy" id="2883124"/>
    <lineage>
        <taxon>Bacteria</taxon>
        <taxon>Pseudomonadati</taxon>
        <taxon>Bacteroidota</taxon>
        <taxon>Flavobacteriia</taxon>
        <taxon>Flavobacteriales</taxon>
        <taxon>Flavobacteriaceae</taxon>
        <taxon>Neotamlana</taxon>
    </lineage>
</organism>
<gene>
    <name evidence="1" type="ORF">LG649_15935</name>
</gene>
<evidence type="ECO:0000313" key="1">
    <source>
        <dbReference type="EMBL" id="MCB4800338.1"/>
    </source>
</evidence>
<dbReference type="Gene3D" id="2.60.40.10">
    <property type="entry name" value="Immunoglobulins"/>
    <property type="match status" value="1"/>
</dbReference>
<protein>
    <recommendedName>
        <fullName evidence="3">Fibronectin type-III domain-containing protein</fullName>
    </recommendedName>
</protein>
<dbReference type="EMBL" id="JAJAPW010000034">
    <property type="protein sequence ID" value="MCB4800338.1"/>
    <property type="molecule type" value="Genomic_DNA"/>
</dbReference>
<comment type="caution">
    <text evidence="1">The sequence shown here is derived from an EMBL/GenBank/DDBJ whole genome shotgun (WGS) entry which is preliminary data.</text>
</comment>
<keyword evidence="2" id="KW-1185">Reference proteome</keyword>
<dbReference type="InterPro" id="IPR013783">
    <property type="entry name" value="Ig-like_fold"/>
</dbReference>
<feature type="non-terminal residue" evidence="1">
    <location>
        <position position="1"/>
    </location>
</feature>
<evidence type="ECO:0008006" key="3">
    <source>
        <dbReference type="Google" id="ProtNLM"/>
    </source>
</evidence>
<proteinExistence type="predicted"/>
<accession>A0A9X1L301</accession>